<dbReference type="RefSeq" id="WP_008824821.1">
    <property type="nucleotide sequence ID" value="NZ_AFNU02000004.1"/>
</dbReference>
<dbReference type="EC" id="4.2.1.2" evidence="8"/>
<dbReference type="PANTHER" id="PTHR30389">
    <property type="entry name" value="FUMARATE HYDRATASE-RELATED"/>
    <property type="match status" value="1"/>
</dbReference>
<dbReference type="NCBIfam" id="NF004885">
    <property type="entry name" value="PRK06246.1"/>
    <property type="match status" value="1"/>
</dbReference>
<dbReference type="PANTHER" id="PTHR30389:SF17">
    <property type="entry name" value="L(+)-TARTRATE DEHYDRATASE SUBUNIT ALPHA-RELATED"/>
    <property type="match status" value="1"/>
</dbReference>
<dbReference type="InterPro" id="IPR051208">
    <property type="entry name" value="Class-I_Fumarase/Tartrate_DH"/>
</dbReference>
<dbReference type="NCBIfam" id="TIGR00722">
    <property type="entry name" value="ttdA_fumA_fumB"/>
    <property type="match status" value="1"/>
</dbReference>
<dbReference type="Pfam" id="PF05681">
    <property type="entry name" value="Fumerase"/>
    <property type="match status" value="1"/>
</dbReference>
<sequence>MRTINPEQITEAVELLLVEANYHICDDVYDAIKKAKENEESEIGKEVLEQIIENDWIATTENVPMCQDTGIVVVFLEVGNEVFLDGNVYDAINLGVHNAYNNAYLRKSVVKHPFDRVNTQDNTPAIIHTKITQGEQVKITVAAKGAGSENMSTVKMLTPAEGYDGVKKLVLDTVFDAKGKPCPPIIVGLGIGGDLEKAAIIAKESLMRDLDDESSDPIAAKLERELLEEINQLGVGPMGFGGTQTALAVKVNTFPCHIASLPVAINIQCHAARHKSKVI</sequence>
<feature type="domain" description="Fe-S hydro-lyase tartrate dehydratase alpha-type catalytic" evidence="7">
    <location>
        <begin position="11"/>
        <end position="276"/>
    </location>
</feature>
<gene>
    <name evidence="8" type="ORF">HLPCO_001583</name>
</gene>
<evidence type="ECO:0000313" key="9">
    <source>
        <dbReference type="Proteomes" id="UP000005707"/>
    </source>
</evidence>
<evidence type="ECO:0000256" key="6">
    <source>
        <dbReference type="ARBA" id="ARBA00023239"/>
    </source>
</evidence>
<reference evidence="8 9" key="1">
    <citation type="journal article" date="2011" name="J. Bacteriol.">
        <title>Genome sequence of Haloplasma contractile, an unusual contractile bacterium from a deep-sea anoxic brine lake.</title>
        <authorList>
            <person name="Antunes A."/>
            <person name="Alam I."/>
            <person name="El Dorry H."/>
            <person name="Siam R."/>
            <person name="Robertson A."/>
            <person name="Bajic V.B."/>
            <person name="Stingl U."/>
        </authorList>
    </citation>
    <scope>NUCLEOTIDE SEQUENCE [LARGE SCALE GENOMIC DNA]</scope>
    <source>
        <strain evidence="8 9">SSD-17B</strain>
    </source>
</reference>
<reference evidence="8 9" key="2">
    <citation type="journal article" date="2013" name="PLoS ONE">
        <title>INDIGO - INtegrated Data Warehouse of MIcrobial GenOmes with Examples from the Red Sea Extremophiles.</title>
        <authorList>
            <person name="Alam I."/>
            <person name="Antunes A."/>
            <person name="Kamau A.A."/>
            <person name="Ba Alawi W."/>
            <person name="Kalkatawi M."/>
            <person name="Stingl U."/>
            <person name="Bajic V.B."/>
        </authorList>
    </citation>
    <scope>NUCLEOTIDE SEQUENCE [LARGE SCALE GENOMIC DNA]</scope>
    <source>
        <strain evidence="8 9">SSD-17B</strain>
    </source>
</reference>
<keyword evidence="9" id="KW-1185">Reference proteome</keyword>
<evidence type="ECO:0000256" key="1">
    <source>
        <dbReference type="ARBA" id="ARBA00008876"/>
    </source>
</evidence>
<keyword evidence="3" id="KW-0479">Metal-binding</keyword>
<dbReference type="InterPro" id="IPR004646">
    <property type="entry name" value="Fe-S_hydro-lyase_TtdA-typ_cat"/>
</dbReference>
<evidence type="ECO:0000313" key="8">
    <source>
        <dbReference type="EMBL" id="ERJ12597.1"/>
    </source>
</evidence>
<dbReference type="AlphaFoldDB" id="F7PSZ1"/>
<keyword evidence="6 8" id="KW-0456">Lyase</keyword>
<evidence type="ECO:0000256" key="4">
    <source>
        <dbReference type="ARBA" id="ARBA00023004"/>
    </source>
</evidence>
<accession>F7PSZ1</accession>
<dbReference type="eggNOG" id="COG1951">
    <property type="taxonomic scope" value="Bacteria"/>
</dbReference>
<dbReference type="GO" id="GO:0051539">
    <property type="term" value="F:4 iron, 4 sulfur cluster binding"/>
    <property type="evidence" value="ECO:0007669"/>
    <property type="project" value="UniProtKB-KW"/>
</dbReference>
<keyword evidence="4" id="KW-0408">Iron</keyword>
<dbReference type="Proteomes" id="UP000005707">
    <property type="component" value="Unassembled WGS sequence"/>
</dbReference>
<evidence type="ECO:0000259" key="7">
    <source>
        <dbReference type="Pfam" id="PF05681"/>
    </source>
</evidence>
<proteinExistence type="inferred from homology"/>
<dbReference type="STRING" id="1033810.HLPCO_001583"/>
<keyword evidence="2" id="KW-0004">4Fe-4S</keyword>
<dbReference type="GO" id="GO:0004333">
    <property type="term" value="F:fumarate hydratase activity"/>
    <property type="evidence" value="ECO:0007669"/>
    <property type="project" value="UniProtKB-EC"/>
</dbReference>
<protein>
    <submittedName>
        <fullName evidence="8">Fumarate hydratase subunit alpha protein</fullName>
        <ecNumber evidence="8">4.2.1.2</ecNumber>
    </submittedName>
</protein>
<keyword evidence="5" id="KW-0411">Iron-sulfur</keyword>
<comment type="similarity">
    <text evidence="1">Belongs to the class-I fumarase family.</text>
</comment>
<dbReference type="InParanoid" id="F7PSZ1"/>
<name>F7PSZ1_9MOLU</name>
<dbReference type="GO" id="GO:0046872">
    <property type="term" value="F:metal ion binding"/>
    <property type="evidence" value="ECO:0007669"/>
    <property type="project" value="UniProtKB-KW"/>
</dbReference>
<evidence type="ECO:0000256" key="5">
    <source>
        <dbReference type="ARBA" id="ARBA00023014"/>
    </source>
</evidence>
<organism evidence="8 9">
    <name type="scientific">Haloplasma contractile SSD-17B</name>
    <dbReference type="NCBI Taxonomy" id="1033810"/>
    <lineage>
        <taxon>Bacteria</taxon>
        <taxon>Bacillati</taxon>
        <taxon>Mycoplasmatota</taxon>
        <taxon>Mollicutes</taxon>
        <taxon>Haloplasmatales</taxon>
        <taxon>Haloplasmataceae</taxon>
        <taxon>Haloplasma</taxon>
    </lineage>
</organism>
<dbReference type="EMBL" id="AFNU02000004">
    <property type="protein sequence ID" value="ERJ12597.1"/>
    <property type="molecule type" value="Genomic_DNA"/>
</dbReference>
<dbReference type="OrthoDB" id="9798978at2"/>
<comment type="caution">
    <text evidence="8">The sequence shown here is derived from an EMBL/GenBank/DDBJ whole genome shotgun (WGS) entry which is preliminary data.</text>
</comment>
<evidence type="ECO:0000256" key="2">
    <source>
        <dbReference type="ARBA" id="ARBA00022485"/>
    </source>
</evidence>
<evidence type="ECO:0000256" key="3">
    <source>
        <dbReference type="ARBA" id="ARBA00022723"/>
    </source>
</evidence>